<reference evidence="5 6" key="1">
    <citation type="submission" date="2020-04" db="EMBL/GenBank/DDBJ databases">
        <title>Genome analysis and antimicrobial resistance characteristics of Chryseobacterium aquaticum isolated from farmed salmonids.</title>
        <authorList>
            <person name="Saticioglu I.B."/>
            <person name="Duman M."/>
            <person name="Altun S."/>
        </authorList>
    </citation>
    <scope>NUCLEOTIDE SEQUENCE [LARGE SCALE GENOMIC DNA]</scope>
    <source>
        <strain evidence="5 6">C-174</strain>
    </source>
</reference>
<evidence type="ECO:0000259" key="4">
    <source>
        <dbReference type="Pfam" id="PF01420"/>
    </source>
</evidence>
<evidence type="ECO:0000256" key="2">
    <source>
        <dbReference type="ARBA" id="ARBA00022747"/>
    </source>
</evidence>
<keyword evidence="5" id="KW-0378">Hydrolase</keyword>
<dbReference type="InterPro" id="IPR000055">
    <property type="entry name" value="Restrct_endonuc_typeI_TRD"/>
</dbReference>
<dbReference type="GO" id="GO:0003677">
    <property type="term" value="F:DNA binding"/>
    <property type="evidence" value="ECO:0007669"/>
    <property type="project" value="UniProtKB-KW"/>
</dbReference>
<feature type="domain" description="Type I restriction modification DNA specificity" evidence="4">
    <location>
        <begin position="7"/>
        <end position="159"/>
    </location>
</feature>
<dbReference type="Gene3D" id="3.90.220.20">
    <property type="entry name" value="DNA methylase specificity domains"/>
    <property type="match status" value="2"/>
</dbReference>
<sequence length="346" mass="40436">MDLKNIRWGEFEIGKIFKVSTGNLLPKEILKKGNIPRITATDNNNGIYGFYQKVNHKNYREVANFISVSFLGSVFYHSYTASLDMKIHTIQIPEKELNTYLAEFLVLCIKRTVSIFSYGDQLSSSDLPKKKILLPINSKDEPDYAFMEQYMRQKEQEKKDKFQNYIAKRILQVKDYKEVEPLNKKEWGEFYLNQIFPEIQRGRRLKKGDHIKGIAPYVSSSALNNGIDGFLSNKDRVRIFKNCLSIANSGSVGATFYQPFSFVASDHITKLENVNFNEFIYLFISSVTKRLSEKYSFNREINDSRIQKEKILLPANKNNQPDYVYMENYIKKLEYEKLVKYLSVKI</sequence>
<proteinExistence type="inferred from homology"/>
<dbReference type="RefSeq" id="WP_169321249.1">
    <property type="nucleotide sequence ID" value="NZ_JABCJF010000004.1"/>
</dbReference>
<feature type="domain" description="Type I restriction modification DNA specificity" evidence="4">
    <location>
        <begin position="185"/>
        <end position="337"/>
    </location>
</feature>
<gene>
    <name evidence="5" type="ORF">HIO71_09320</name>
</gene>
<keyword evidence="3" id="KW-0238">DNA-binding</keyword>
<comment type="similarity">
    <text evidence="1">Belongs to the type-I restriction system S methylase family.</text>
</comment>
<dbReference type="AlphaFoldDB" id="A0A848N224"/>
<name>A0A848N224_9FLAO</name>
<evidence type="ECO:0000256" key="1">
    <source>
        <dbReference type="ARBA" id="ARBA00010923"/>
    </source>
</evidence>
<protein>
    <submittedName>
        <fullName evidence="5">Restriction endonuclease subunit S</fullName>
    </submittedName>
</protein>
<keyword evidence="2" id="KW-0680">Restriction system</keyword>
<keyword evidence="5" id="KW-0255">Endonuclease</keyword>
<dbReference type="InterPro" id="IPR044946">
    <property type="entry name" value="Restrct_endonuc_typeI_TRD_sf"/>
</dbReference>
<dbReference type="Proteomes" id="UP000548067">
    <property type="component" value="Unassembled WGS sequence"/>
</dbReference>
<dbReference type="EMBL" id="JABCJF010000004">
    <property type="protein sequence ID" value="NMR34406.1"/>
    <property type="molecule type" value="Genomic_DNA"/>
</dbReference>
<evidence type="ECO:0000313" key="5">
    <source>
        <dbReference type="EMBL" id="NMR34406.1"/>
    </source>
</evidence>
<dbReference type="GO" id="GO:0004519">
    <property type="term" value="F:endonuclease activity"/>
    <property type="evidence" value="ECO:0007669"/>
    <property type="project" value="UniProtKB-KW"/>
</dbReference>
<organism evidence="5 6">
    <name type="scientific">Chryseobacterium aquaticum</name>
    <dbReference type="NCBI Taxonomy" id="452084"/>
    <lineage>
        <taxon>Bacteria</taxon>
        <taxon>Pseudomonadati</taxon>
        <taxon>Bacteroidota</taxon>
        <taxon>Flavobacteriia</taxon>
        <taxon>Flavobacteriales</taxon>
        <taxon>Weeksellaceae</taxon>
        <taxon>Chryseobacterium group</taxon>
        <taxon>Chryseobacterium</taxon>
    </lineage>
</organism>
<evidence type="ECO:0000256" key="3">
    <source>
        <dbReference type="ARBA" id="ARBA00023125"/>
    </source>
</evidence>
<keyword evidence="5" id="KW-0540">Nuclease</keyword>
<dbReference type="Pfam" id="PF01420">
    <property type="entry name" value="Methylase_S"/>
    <property type="match status" value="2"/>
</dbReference>
<evidence type="ECO:0000313" key="6">
    <source>
        <dbReference type="Proteomes" id="UP000548067"/>
    </source>
</evidence>
<accession>A0A848N224</accession>
<dbReference type="GO" id="GO:0009307">
    <property type="term" value="P:DNA restriction-modification system"/>
    <property type="evidence" value="ECO:0007669"/>
    <property type="project" value="UniProtKB-KW"/>
</dbReference>
<dbReference type="SUPFAM" id="SSF116734">
    <property type="entry name" value="DNA methylase specificity domain"/>
    <property type="match status" value="2"/>
</dbReference>
<comment type="caution">
    <text evidence="5">The sequence shown here is derived from an EMBL/GenBank/DDBJ whole genome shotgun (WGS) entry which is preliminary data.</text>
</comment>